<dbReference type="GO" id="GO:0046872">
    <property type="term" value="F:metal ion binding"/>
    <property type="evidence" value="ECO:0007669"/>
    <property type="project" value="UniProtKB-KW"/>
</dbReference>
<keyword evidence="1" id="KW-0479">Metal-binding</keyword>
<dbReference type="InterPro" id="IPR039558">
    <property type="entry name" value="TPA1/OFD1_N"/>
</dbReference>
<dbReference type="InterPro" id="IPR005123">
    <property type="entry name" value="Oxoglu/Fe-dep_dioxygenase_dom"/>
</dbReference>
<dbReference type="AlphaFoldDB" id="A0A1D3K7I1"/>
<dbReference type="Gene3D" id="2.60.120.620">
    <property type="entry name" value="q2cbj1_9rhob like domain"/>
    <property type="match status" value="1"/>
</dbReference>
<evidence type="ECO:0000256" key="2">
    <source>
        <dbReference type="SAM" id="MobiDB-lite"/>
    </source>
</evidence>
<protein>
    <recommendedName>
        <fullName evidence="3">Fe2OG dioxygenase domain-containing protein</fullName>
    </recommendedName>
</protein>
<evidence type="ECO:0000256" key="1">
    <source>
        <dbReference type="RuleBase" id="RU003682"/>
    </source>
</evidence>
<dbReference type="Proteomes" id="UP000245431">
    <property type="component" value="Chromosome PVE_r2"/>
</dbReference>
<dbReference type="EMBL" id="LT599584">
    <property type="protein sequence ID" value="SBW84205.1"/>
    <property type="molecule type" value="Genomic_DNA"/>
</dbReference>
<evidence type="ECO:0000313" key="5">
    <source>
        <dbReference type="Proteomes" id="UP000245431"/>
    </source>
</evidence>
<organism evidence="4 5">
    <name type="scientific">Pseudomonas veronii 1YdBTEX2</name>
    <dbReference type="NCBI Taxonomy" id="1295141"/>
    <lineage>
        <taxon>Bacteria</taxon>
        <taxon>Pseudomonadati</taxon>
        <taxon>Pseudomonadota</taxon>
        <taxon>Gammaproteobacteria</taxon>
        <taxon>Pseudomonadales</taxon>
        <taxon>Pseudomonadaceae</taxon>
        <taxon>Pseudomonas</taxon>
    </lineage>
</organism>
<reference evidence="5" key="1">
    <citation type="submission" date="2016-07" db="EMBL/GenBank/DDBJ databases">
        <authorList>
            <person name="Florea S."/>
            <person name="Webb J.S."/>
            <person name="Jaromczyk J."/>
            <person name="Schardl C.L."/>
        </authorList>
    </citation>
    <scope>NUCLEOTIDE SEQUENCE [LARGE SCALE GENOMIC DNA]</scope>
    <source>
        <strain evidence="5">1YdBTEX2</strain>
    </source>
</reference>
<gene>
    <name evidence="4" type="ORF">PVE_R2G0176</name>
</gene>
<keyword evidence="1" id="KW-0560">Oxidoreductase</keyword>
<sequence length="214" mass="24202">MKHLNSIYRDGFAVSSIPKQIADAFLKAAKADNFEPDKPGSPDVVSWEEDDPSRSLSVPLDYLGPMELIGLGKETEHFRAHMGDWSRTNVMLQRGKRGDSMGWHHDSYDPMQIVVIIYLSDEIWLPEDGGQLLLGEGDIDAMGALVDPSKVVVKESVSPNHGTAVWLINTNPRWVHSVSEILCDKARYTLIGQFGYRENVMRAYPRKRYGDDWR</sequence>
<evidence type="ECO:0000313" key="4">
    <source>
        <dbReference type="EMBL" id="SBW84205.1"/>
    </source>
</evidence>
<evidence type="ECO:0000259" key="3">
    <source>
        <dbReference type="PROSITE" id="PS51471"/>
    </source>
</evidence>
<dbReference type="GO" id="GO:0016491">
    <property type="term" value="F:oxidoreductase activity"/>
    <property type="evidence" value="ECO:0007669"/>
    <property type="project" value="UniProtKB-KW"/>
</dbReference>
<proteinExistence type="inferred from homology"/>
<comment type="similarity">
    <text evidence="1">Belongs to the iron/ascorbate-dependent oxidoreductase family.</text>
</comment>
<name>A0A1D3K7I1_PSEVE</name>
<dbReference type="Pfam" id="PF13661">
    <property type="entry name" value="2OG-FeII_Oxy_4"/>
    <property type="match status" value="1"/>
</dbReference>
<dbReference type="PROSITE" id="PS51471">
    <property type="entry name" value="FE2OG_OXY"/>
    <property type="match status" value="1"/>
</dbReference>
<feature type="region of interest" description="Disordered" evidence="2">
    <location>
        <begin position="32"/>
        <end position="54"/>
    </location>
</feature>
<accession>A0A1D3K7I1</accession>
<keyword evidence="1" id="KW-0408">Iron</keyword>
<feature type="domain" description="Fe2OG dioxygenase" evidence="3">
    <location>
        <begin position="84"/>
        <end position="198"/>
    </location>
</feature>